<dbReference type="AlphaFoldDB" id="A0A1D8P9N0"/>
<dbReference type="Pfam" id="PF00561">
    <property type="entry name" value="Abhydrolase_1"/>
    <property type="match status" value="1"/>
</dbReference>
<protein>
    <submittedName>
        <fullName evidence="2">Carboxylesterase</fullName>
    </submittedName>
</protein>
<dbReference type="PANTHER" id="PTHR43689:SF8">
    <property type="entry name" value="ALPHA_BETA-HYDROLASES SUPERFAMILY PROTEIN"/>
    <property type="match status" value="1"/>
</dbReference>
<sequence>MTLLLISIVFILPVVAIASYQHYKIGKQPAYDAKETLLNYEIIGSGENKLVLLHGLTGSLHYWKRNLESITTTHKLLLVDLLGFGDSPKPQSDYSLSIQLQALELILNKEGFNDGNIIIAGHSMGAMISLAILEKQPTWFKAGIFISVPVYKNADEFKEIMSSHSFVDRISTSKFSKYICMIHPIFMSRAFKPDNLTDDVYEDAKKHHWMSYYYSLTEVILKTDLYAITKKIKDKDVLFIHGEKDTTAPLENALKLSREFKNAQIITSSEGDHQFFLKEAEFVWNTIKDFTISEKKLQKTISNEHE</sequence>
<dbReference type="InterPro" id="IPR000073">
    <property type="entry name" value="AB_hydrolase_1"/>
</dbReference>
<name>A0A1D8P9N0_9FLAO</name>
<dbReference type="SUPFAM" id="SSF53474">
    <property type="entry name" value="alpha/beta-Hydrolases"/>
    <property type="match status" value="1"/>
</dbReference>
<dbReference type="STRING" id="1850246.LPB138_11425"/>
<evidence type="ECO:0000313" key="2">
    <source>
        <dbReference type="EMBL" id="AOW21253.1"/>
    </source>
</evidence>
<evidence type="ECO:0000259" key="1">
    <source>
        <dbReference type="Pfam" id="PF00561"/>
    </source>
</evidence>
<accession>A0A1D8P9N0</accession>
<dbReference type="KEGG" id="lul:LPB138_11425"/>
<proteinExistence type="predicted"/>
<evidence type="ECO:0000313" key="3">
    <source>
        <dbReference type="Proteomes" id="UP000176050"/>
    </source>
</evidence>
<dbReference type="PRINTS" id="PR00111">
    <property type="entry name" value="ABHYDROLASE"/>
</dbReference>
<dbReference type="Gene3D" id="3.40.50.1820">
    <property type="entry name" value="alpha/beta hydrolase"/>
    <property type="match status" value="1"/>
</dbReference>
<dbReference type="EMBL" id="CP017478">
    <property type="protein sequence ID" value="AOW21253.1"/>
    <property type="molecule type" value="Genomic_DNA"/>
</dbReference>
<dbReference type="PANTHER" id="PTHR43689">
    <property type="entry name" value="HYDROLASE"/>
    <property type="match status" value="1"/>
</dbReference>
<dbReference type="Proteomes" id="UP000176050">
    <property type="component" value="Chromosome"/>
</dbReference>
<dbReference type="InterPro" id="IPR029058">
    <property type="entry name" value="AB_hydrolase_fold"/>
</dbReference>
<dbReference type="RefSeq" id="WP_070237412.1">
    <property type="nucleotide sequence ID" value="NZ_CP017478.1"/>
</dbReference>
<dbReference type="OrthoDB" id="1224630at2"/>
<keyword evidence="3" id="KW-1185">Reference proteome</keyword>
<reference evidence="2 3" key="1">
    <citation type="submission" date="2016-10" db="EMBL/GenBank/DDBJ databases">
        <title>Lutibacter sp. LPB0138, isolated from marine gastropod.</title>
        <authorList>
            <person name="Kim E."/>
            <person name="Yi H."/>
        </authorList>
    </citation>
    <scope>NUCLEOTIDE SEQUENCE [LARGE SCALE GENOMIC DNA]</scope>
    <source>
        <strain evidence="2 3">LPB0138</strain>
    </source>
</reference>
<organism evidence="2 3">
    <name type="scientific">Urechidicola croceus</name>
    <dbReference type="NCBI Taxonomy" id="1850246"/>
    <lineage>
        <taxon>Bacteria</taxon>
        <taxon>Pseudomonadati</taxon>
        <taxon>Bacteroidota</taxon>
        <taxon>Flavobacteriia</taxon>
        <taxon>Flavobacteriales</taxon>
        <taxon>Flavobacteriaceae</taxon>
        <taxon>Urechidicola</taxon>
    </lineage>
</organism>
<gene>
    <name evidence="2" type="ORF">LPB138_11425</name>
</gene>
<feature type="domain" description="AB hydrolase-1" evidence="1">
    <location>
        <begin position="50"/>
        <end position="278"/>
    </location>
</feature>